<protein>
    <submittedName>
        <fullName evidence="6">TetR family transcriptional regulator</fullName>
    </submittedName>
</protein>
<evidence type="ECO:0000256" key="4">
    <source>
        <dbReference type="PROSITE-ProRule" id="PRU00335"/>
    </source>
</evidence>
<dbReference type="Pfam" id="PF00440">
    <property type="entry name" value="TetR_N"/>
    <property type="match status" value="1"/>
</dbReference>
<reference evidence="6 7" key="1">
    <citation type="submission" date="2018-03" db="EMBL/GenBank/DDBJ databases">
        <title>Genomic Encyclopedia of Type Strains, Phase III (KMG-III): the genomes of soil and plant-associated and newly described type strains.</title>
        <authorList>
            <person name="Whitman W."/>
        </authorList>
    </citation>
    <scope>NUCLEOTIDE SEQUENCE [LARGE SCALE GENOMIC DNA]</scope>
    <source>
        <strain evidence="6 7">CGMCC 4.7125</strain>
    </source>
</reference>
<dbReference type="SUPFAM" id="SSF48498">
    <property type="entry name" value="Tetracyclin repressor-like, C-terminal domain"/>
    <property type="match status" value="1"/>
</dbReference>
<keyword evidence="3" id="KW-0804">Transcription</keyword>
<dbReference type="InterPro" id="IPR001647">
    <property type="entry name" value="HTH_TetR"/>
</dbReference>
<feature type="DNA-binding region" description="H-T-H motif" evidence="4">
    <location>
        <begin position="32"/>
        <end position="51"/>
    </location>
</feature>
<gene>
    <name evidence="6" type="ORF">B0I33_10824</name>
</gene>
<evidence type="ECO:0000259" key="5">
    <source>
        <dbReference type="PROSITE" id="PS50977"/>
    </source>
</evidence>
<dbReference type="EMBL" id="PVNH01000008">
    <property type="protein sequence ID" value="PRX45878.1"/>
    <property type="molecule type" value="Genomic_DNA"/>
</dbReference>
<dbReference type="PANTHER" id="PTHR30055">
    <property type="entry name" value="HTH-TYPE TRANSCRIPTIONAL REGULATOR RUTR"/>
    <property type="match status" value="1"/>
</dbReference>
<evidence type="ECO:0000256" key="3">
    <source>
        <dbReference type="ARBA" id="ARBA00023163"/>
    </source>
</evidence>
<accession>A0A2T0LQW8</accession>
<dbReference type="PANTHER" id="PTHR30055:SF220">
    <property type="entry name" value="TETR-FAMILY REGULATORY PROTEIN"/>
    <property type="match status" value="1"/>
</dbReference>
<dbReference type="InterPro" id="IPR009057">
    <property type="entry name" value="Homeodomain-like_sf"/>
</dbReference>
<dbReference type="Proteomes" id="UP000238362">
    <property type="component" value="Unassembled WGS sequence"/>
</dbReference>
<evidence type="ECO:0000313" key="6">
    <source>
        <dbReference type="EMBL" id="PRX45878.1"/>
    </source>
</evidence>
<dbReference type="PRINTS" id="PR00455">
    <property type="entry name" value="HTHTETR"/>
</dbReference>
<dbReference type="Pfam" id="PF13305">
    <property type="entry name" value="TetR_C_33"/>
    <property type="match status" value="1"/>
</dbReference>
<name>A0A2T0LQW8_9PSEU</name>
<organism evidence="6 7">
    <name type="scientific">Prauserella shujinwangii</name>
    <dbReference type="NCBI Taxonomy" id="1453103"/>
    <lineage>
        <taxon>Bacteria</taxon>
        <taxon>Bacillati</taxon>
        <taxon>Actinomycetota</taxon>
        <taxon>Actinomycetes</taxon>
        <taxon>Pseudonocardiales</taxon>
        <taxon>Pseudonocardiaceae</taxon>
        <taxon>Prauserella</taxon>
    </lineage>
</organism>
<dbReference type="PROSITE" id="PS50977">
    <property type="entry name" value="HTH_TETR_2"/>
    <property type="match status" value="1"/>
</dbReference>
<evidence type="ECO:0000256" key="1">
    <source>
        <dbReference type="ARBA" id="ARBA00023015"/>
    </source>
</evidence>
<proteinExistence type="predicted"/>
<dbReference type="GO" id="GO:0003700">
    <property type="term" value="F:DNA-binding transcription factor activity"/>
    <property type="evidence" value="ECO:0007669"/>
    <property type="project" value="TreeGrafter"/>
</dbReference>
<evidence type="ECO:0000256" key="2">
    <source>
        <dbReference type="ARBA" id="ARBA00023125"/>
    </source>
</evidence>
<keyword evidence="7" id="KW-1185">Reference proteome</keyword>
<dbReference type="RefSeq" id="WP_106180226.1">
    <property type="nucleotide sequence ID" value="NZ_PVNH01000008.1"/>
</dbReference>
<dbReference type="InterPro" id="IPR036271">
    <property type="entry name" value="Tet_transcr_reg_TetR-rel_C_sf"/>
</dbReference>
<dbReference type="InterPro" id="IPR050109">
    <property type="entry name" value="HTH-type_TetR-like_transc_reg"/>
</dbReference>
<sequence>MAEHGYHHGALRQALLSAAADVIGEHGAGALSLRELARRAGVSHAAPQHHFGDKAGLLTAFAEEGFARLADALAPAGDDLLELGVAYVRFALGHPAHFQVMFVPALYRTGDPGVAAARKRSWEALTRGVERQRGGDTADGARKHDLEDAVVAAWSIAHGYASLCLSGALPAGAAGDVDRAARAVLGRLTGQPG</sequence>
<keyword evidence="2 4" id="KW-0238">DNA-binding</keyword>
<dbReference type="SUPFAM" id="SSF46689">
    <property type="entry name" value="Homeodomain-like"/>
    <property type="match status" value="1"/>
</dbReference>
<dbReference type="InterPro" id="IPR025996">
    <property type="entry name" value="MT1864/Rv1816-like_C"/>
</dbReference>
<dbReference type="GO" id="GO:0000976">
    <property type="term" value="F:transcription cis-regulatory region binding"/>
    <property type="evidence" value="ECO:0007669"/>
    <property type="project" value="TreeGrafter"/>
</dbReference>
<evidence type="ECO:0000313" key="7">
    <source>
        <dbReference type="Proteomes" id="UP000238362"/>
    </source>
</evidence>
<keyword evidence="1" id="KW-0805">Transcription regulation</keyword>
<dbReference type="AlphaFoldDB" id="A0A2T0LQW8"/>
<feature type="domain" description="HTH tetR-type" evidence="5">
    <location>
        <begin position="9"/>
        <end position="69"/>
    </location>
</feature>
<dbReference type="OrthoDB" id="3173376at2"/>
<dbReference type="Gene3D" id="1.10.357.10">
    <property type="entry name" value="Tetracycline Repressor, domain 2"/>
    <property type="match status" value="1"/>
</dbReference>
<comment type="caution">
    <text evidence="6">The sequence shown here is derived from an EMBL/GenBank/DDBJ whole genome shotgun (WGS) entry which is preliminary data.</text>
</comment>